<comment type="caution">
    <text evidence="6">The sequence shown here is derived from an EMBL/GenBank/DDBJ whole genome shotgun (WGS) entry which is preliminary data.</text>
</comment>
<evidence type="ECO:0000256" key="2">
    <source>
        <dbReference type="ARBA" id="ARBA00007884"/>
    </source>
</evidence>
<organism evidence="6 7">
    <name type="scientific">Pieris macdunnoughi</name>
    <dbReference type="NCBI Taxonomy" id="345717"/>
    <lineage>
        <taxon>Eukaryota</taxon>
        <taxon>Metazoa</taxon>
        <taxon>Ecdysozoa</taxon>
        <taxon>Arthropoda</taxon>
        <taxon>Hexapoda</taxon>
        <taxon>Insecta</taxon>
        <taxon>Pterygota</taxon>
        <taxon>Neoptera</taxon>
        <taxon>Endopterygota</taxon>
        <taxon>Lepidoptera</taxon>
        <taxon>Glossata</taxon>
        <taxon>Ditrysia</taxon>
        <taxon>Papilionoidea</taxon>
        <taxon>Pieridae</taxon>
        <taxon>Pierinae</taxon>
        <taxon>Pieris</taxon>
    </lineage>
</organism>
<dbReference type="PANTHER" id="PTHR13194:SF18">
    <property type="entry name" value="COMPLEX I INTERMEDIATE-ASSOCIATED PROTEIN 30, MITOCHONDRIAL"/>
    <property type="match status" value="1"/>
</dbReference>
<dbReference type="AlphaFoldDB" id="A0A821VPN5"/>
<feature type="domain" description="NADH:ubiquinone oxidoreductase intermediate-associated protein 30" evidence="5">
    <location>
        <begin position="96"/>
        <end position="268"/>
    </location>
</feature>
<keyword evidence="7" id="KW-1185">Reference proteome</keyword>
<dbReference type="InterPro" id="IPR013857">
    <property type="entry name" value="NADH-UbQ_OxRdtase-assoc_prot30"/>
</dbReference>
<dbReference type="Pfam" id="PF08547">
    <property type="entry name" value="CIA30"/>
    <property type="match status" value="1"/>
</dbReference>
<evidence type="ECO:0000256" key="4">
    <source>
        <dbReference type="ARBA" id="ARBA00023186"/>
    </source>
</evidence>
<sequence length="297" mass="35015">MFDYRQFSVLRKTNGSRPLLQTHKHIIKIPERFEFWERDRKGGYNTKIKTAPLDNIKNGFRELKYELKLFANEVKDYFTTDPLLLARPGETDLLWCFNSPDVLDKFVTTSDSDHNEGFSNCKLDMSPAGRAQFHGYLDTRIPKDGRIKKSGYCSMRSKRIRKSFKRDSTYDWNIYNTLVIKVRGDGRSYLLNISCEGYYDLTWNDIYHYVLYTRGGPYWQIAKIPFSKFVLGAKGRLQDKQTRMRLDRITHFGIACGDRYDGVFNLEVEYIGLEYDPTHDEEFAYEMYKTEKFIVGV</sequence>
<dbReference type="SUPFAM" id="SSF49785">
    <property type="entry name" value="Galactose-binding domain-like"/>
    <property type="match status" value="1"/>
</dbReference>
<comment type="subcellular location">
    <subcellularLocation>
        <location evidence="1">Mitochondrion</location>
    </subcellularLocation>
</comment>
<keyword evidence="4" id="KW-0143">Chaperone</keyword>
<keyword evidence="3" id="KW-0496">Mitochondrion</keyword>
<dbReference type="PANTHER" id="PTHR13194">
    <property type="entry name" value="COMPLEX I INTERMEDIATE-ASSOCIATED PROTEIN 30"/>
    <property type="match status" value="1"/>
</dbReference>
<dbReference type="GO" id="GO:0032981">
    <property type="term" value="P:mitochondrial respiratory chain complex I assembly"/>
    <property type="evidence" value="ECO:0007669"/>
    <property type="project" value="TreeGrafter"/>
</dbReference>
<dbReference type="OrthoDB" id="42561at2759"/>
<protein>
    <recommendedName>
        <fullName evidence="5">NADH:ubiquinone oxidoreductase intermediate-associated protein 30 domain-containing protein</fullName>
    </recommendedName>
</protein>
<evidence type="ECO:0000313" key="6">
    <source>
        <dbReference type="EMBL" id="CAF4910637.1"/>
    </source>
</evidence>
<dbReference type="EMBL" id="CAJOBZ010000045">
    <property type="protein sequence ID" value="CAF4910637.1"/>
    <property type="molecule type" value="Genomic_DNA"/>
</dbReference>
<dbReference type="InterPro" id="IPR039131">
    <property type="entry name" value="NDUFAF1"/>
</dbReference>
<dbReference type="GO" id="GO:0005739">
    <property type="term" value="C:mitochondrion"/>
    <property type="evidence" value="ECO:0007669"/>
    <property type="project" value="UniProtKB-SubCell"/>
</dbReference>
<dbReference type="GO" id="GO:0006120">
    <property type="term" value="P:mitochondrial electron transport, NADH to ubiquinone"/>
    <property type="evidence" value="ECO:0007669"/>
    <property type="project" value="TreeGrafter"/>
</dbReference>
<evidence type="ECO:0000313" key="7">
    <source>
        <dbReference type="Proteomes" id="UP000663880"/>
    </source>
</evidence>
<name>A0A821VPN5_9NEOP</name>
<dbReference type="GO" id="GO:0051082">
    <property type="term" value="F:unfolded protein binding"/>
    <property type="evidence" value="ECO:0007669"/>
    <property type="project" value="TreeGrafter"/>
</dbReference>
<gene>
    <name evidence="6" type="ORF">PMACD_LOCUS12103</name>
</gene>
<reference evidence="6" key="1">
    <citation type="submission" date="2021-02" db="EMBL/GenBank/DDBJ databases">
        <authorList>
            <person name="Steward A R."/>
        </authorList>
    </citation>
    <scope>NUCLEOTIDE SEQUENCE</scope>
</reference>
<evidence type="ECO:0000256" key="3">
    <source>
        <dbReference type="ARBA" id="ARBA00023128"/>
    </source>
</evidence>
<dbReference type="Proteomes" id="UP000663880">
    <property type="component" value="Unassembled WGS sequence"/>
</dbReference>
<evidence type="ECO:0000256" key="1">
    <source>
        <dbReference type="ARBA" id="ARBA00004173"/>
    </source>
</evidence>
<accession>A0A821VPN5</accession>
<dbReference type="InterPro" id="IPR008979">
    <property type="entry name" value="Galactose-bd-like_sf"/>
</dbReference>
<comment type="similarity">
    <text evidence="2">Belongs to the CIA30 family.</text>
</comment>
<proteinExistence type="inferred from homology"/>
<evidence type="ECO:0000259" key="5">
    <source>
        <dbReference type="Pfam" id="PF08547"/>
    </source>
</evidence>